<evidence type="ECO:0008006" key="3">
    <source>
        <dbReference type="Google" id="ProtNLM"/>
    </source>
</evidence>
<reference evidence="1 2" key="1">
    <citation type="submission" date="2017-10" db="EMBL/GenBank/DDBJ databases">
        <title>Paenichitinophaga pekingensis gen. nov., sp. nov., isolated from activated sludge.</title>
        <authorList>
            <person name="Jin D."/>
            <person name="Kong X."/>
            <person name="Deng Y."/>
            <person name="Bai Z."/>
        </authorList>
    </citation>
    <scope>NUCLEOTIDE SEQUENCE [LARGE SCALE GENOMIC DNA]</scope>
    <source>
        <strain evidence="1 2">13</strain>
    </source>
</reference>
<dbReference type="PROSITE" id="PS51257">
    <property type="entry name" value="PROKAR_LIPOPROTEIN"/>
    <property type="match status" value="1"/>
</dbReference>
<accession>A0A291QUY3</accession>
<keyword evidence="2" id="KW-1185">Reference proteome</keyword>
<dbReference type="OrthoDB" id="1095195at2"/>
<dbReference type="RefSeq" id="WP_098194137.1">
    <property type="nucleotide sequence ID" value="NZ_CP023777.1"/>
</dbReference>
<dbReference type="AlphaFoldDB" id="A0A291QUY3"/>
<name>A0A291QUY3_9BACT</name>
<dbReference type="InterPro" id="IPR032183">
    <property type="entry name" value="PKD-like"/>
</dbReference>
<organism evidence="1 2">
    <name type="scientific">Chitinophaga caeni</name>
    <dbReference type="NCBI Taxonomy" id="2029983"/>
    <lineage>
        <taxon>Bacteria</taxon>
        <taxon>Pseudomonadati</taxon>
        <taxon>Bacteroidota</taxon>
        <taxon>Chitinophagia</taxon>
        <taxon>Chitinophagales</taxon>
        <taxon>Chitinophagaceae</taxon>
        <taxon>Chitinophaga</taxon>
    </lineage>
</organism>
<proteinExistence type="predicted"/>
<protein>
    <recommendedName>
        <fullName evidence="3">PKD-like family protein</fullName>
    </recommendedName>
</protein>
<dbReference type="EMBL" id="CP023777">
    <property type="protein sequence ID" value="ATL47760.1"/>
    <property type="molecule type" value="Genomic_DNA"/>
</dbReference>
<evidence type="ECO:0000313" key="1">
    <source>
        <dbReference type="EMBL" id="ATL47760.1"/>
    </source>
</evidence>
<evidence type="ECO:0000313" key="2">
    <source>
        <dbReference type="Proteomes" id="UP000220133"/>
    </source>
</evidence>
<dbReference type="Proteomes" id="UP000220133">
    <property type="component" value="Chromosome"/>
</dbReference>
<gene>
    <name evidence="1" type="ORF">COR50_11625</name>
</gene>
<dbReference type="KEGG" id="cbae:COR50_11625"/>
<dbReference type="Pfam" id="PF16407">
    <property type="entry name" value="PKD_2"/>
    <property type="match status" value="1"/>
</dbReference>
<sequence>MKSFQYKSIIPVCFLALLTMFSCKKDLGNYDYHETFDMEIQGIEDSYNLVLGDTVSIIPNFSKVEGQQMDTAAFSYTWTVSDPRLVDLYRLRTISTSRNLEGVLPLSVGDYTIYYTVLDTLTRVSWIREFSVKVEGNIKPKGWFVLSEVNQQSRLDYFIEDLDALGTYPQKYFDFTKLLLDPNSGKQLMLTGKPKFINYFMNNVAAAESGYKAYLYIGTDEMTEKINISNGLIWKDILYQFKLETATGTYPETVDWVKSVTSATGYAFKGEELFVCDYAQRAKFGLSLNRLAVTSEPIKLHPSLAILDFLIPNAVGFDITKKRFVSHSGSTNSSMALVPQDTSRSTFDPSDTKMDLVWMDATMAYGYMAVAILQDPGTSKRYMVRFNFEGASYNKIHIVDFKPVDDAPGMDKMTRFVVDNYYGYLVYESEGKLYRMNLDTGITILIKDYGANMRISMLKKSPNISYTNWSSISSRPNNFNLPQLEPVALGIMAGVYDPANPDASGIVDVIKIPNTTQLADSYYTLTGFGKVVDAVYINN</sequence>